<keyword evidence="3" id="KW-0238">DNA-binding</keyword>
<dbReference type="PANTHER" id="PTHR30349">
    <property type="entry name" value="PHAGE INTEGRASE-RELATED"/>
    <property type="match status" value="1"/>
</dbReference>
<feature type="domain" description="Tyr recombinase" evidence="6">
    <location>
        <begin position="232"/>
        <end position="463"/>
    </location>
</feature>
<feature type="compositionally biased region" description="Polar residues" evidence="5">
    <location>
        <begin position="217"/>
        <end position="226"/>
    </location>
</feature>
<protein>
    <submittedName>
        <fullName evidence="7">Tyrosine-type recombinase/integrase</fullName>
    </submittedName>
</protein>
<keyword evidence="8" id="KW-1185">Reference proteome</keyword>
<gene>
    <name evidence="7" type="ORF">ACFQ04_12500</name>
</gene>
<feature type="region of interest" description="Disordered" evidence="5">
    <location>
        <begin position="35"/>
        <end position="65"/>
    </location>
</feature>
<dbReference type="InterPro" id="IPR002104">
    <property type="entry name" value="Integrase_catalytic"/>
</dbReference>
<proteinExistence type="inferred from homology"/>
<evidence type="ECO:0000259" key="6">
    <source>
        <dbReference type="PROSITE" id="PS51898"/>
    </source>
</evidence>
<dbReference type="Pfam" id="PF00589">
    <property type="entry name" value="Phage_integrase"/>
    <property type="match status" value="1"/>
</dbReference>
<comment type="caution">
    <text evidence="7">The sequence shown here is derived from an EMBL/GenBank/DDBJ whole genome shotgun (WGS) entry which is preliminary data.</text>
</comment>
<feature type="compositionally biased region" description="Polar residues" evidence="5">
    <location>
        <begin position="162"/>
        <end position="175"/>
    </location>
</feature>
<dbReference type="Proteomes" id="UP001597068">
    <property type="component" value="Unassembled WGS sequence"/>
</dbReference>
<accession>A0ABW3GCA5</accession>
<organism evidence="7 8">
    <name type="scientific">Williamsia deligens</name>
    <dbReference type="NCBI Taxonomy" id="321325"/>
    <lineage>
        <taxon>Bacteria</taxon>
        <taxon>Bacillati</taxon>
        <taxon>Actinomycetota</taxon>
        <taxon>Actinomycetes</taxon>
        <taxon>Mycobacteriales</taxon>
        <taxon>Nocardiaceae</taxon>
        <taxon>Williamsia</taxon>
    </lineage>
</organism>
<evidence type="ECO:0000256" key="1">
    <source>
        <dbReference type="ARBA" id="ARBA00008857"/>
    </source>
</evidence>
<dbReference type="Gene3D" id="1.10.443.10">
    <property type="entry name" value="Intergrase catalytic core"/>
    <property type="match status" value="1"/>
</dbReference>
<evidence type="ECO:0000256" key="5">
    <source>
        <dbReference type="SAM" id="MobiDB-lite"/>
    </source>
</evidence>
<dbReference type="CDD" id="cd01189">
    <property type="entry name" value="INT_ICEBs1_C_like"/>
    <property type="match status" value="1"/>
</dbReference>
<dbReference type="Gene3D" id="1.10.150.130">
    <property type="match status" value="1"/>
</dbReference>
<dbReference type="PANTHER" id="PTHR30349:SF64">
    <property type="entry name" value="PROPHAGE INTEGRASE INTD-RELATED"/>
    <property type="match status" value="1"/>
</dbReference>
<evidence type="ECO:0000256" key="2">
    <source>
        <dbReference type="ARBA" id="ARBA00022908"/>
    </source>
</evidence>
<reference evidence="8" key="1">
    <citation type="journal article" date="2019" name="Int. J. Syst. Evol. Microbiol.">
        <title>The Global Catalogue of Microorganisms (GCM) 10K type strain sequencing project: providing services to taxonomists for standard genome sequencing and annotation.</title>
        <authorList>
            <consortium name="The Broad Institute Genomics Platform"/>
            <consortium name="The Broad Institute Genome Sequencing Center for Infectious Disease"/>
            <person name="Wu L."/>
            <person name="Ma J."/>
        </authorList>
    </citation>
    <scope>NUCLEOTIDE SEQUENCE [LARGE SCALE GENOMIC DNA]</scope>
    <source>
        <strain evidence="8">CCUG 50873</strain>
    </source>
</reference>
<dbReference type="SUPFAM" id="SSF56349">
    <property type="entry name" value="DNA breaking-rejoining enzymes"/>
    <property type="match status" value="1"/>
</dbReference>
<keyword evidence="2" id="KW-0229">DNA integration</keyword>
<evidence type="ECO:0000256" key="4">
    <source>
        <dbReference type="ARBA" id="ARBA00023172"/>
    </source>
</evidence>
<keyword evidence="4" id="KW-0233">DNA recombination</keyword>
<comment type="similarity">
    <text evidence="1">Belongs to the 'phage' integrase family.</text>
</comment>
<evidence type="ECO:0000313" key="8">
    <source>
        <dbReference type="Proteomes" id="UP001597068"/>
    </source>
</evidence>
<name>A0ABW3GCA5_9NOCA</name>
<dbReference type="InterPro" id="IPR004107">
    <property type="entry name" value="Integrase_SAM-like_N"/>
</dbReference>
<evidence type="ECO:0000256" key="3">
    <source>
        <dbReference type="ARBA" id="ARBA00023125"/>
    </source>
</evidence>
<dbReference type="InterPro" id="IPR013762">
    <property type="entry name" value="Integrase-like_cat_sf"/>
</dbReference>
<dbReference type="PROSITE" id="PS51898">
    <property type="entry name" value="TYR_RECOMBINASE"/>
    <property type="match status" value="1"/>
</dbReference>
<dbReference type="EMBL" id="JBHTIL010000001">
    <property type="protein sequence ID" value="MFD0926555.1"/>
    <property type="molecule type" value="Genomic_DNA"/>
</dbReference>
<dbReference type="InterPro" id="IPR011010">
    <property type="entry name" value="DNA_brk_join_enz"/>
</dbReference>
<evidence type="ECO:0000313" key="7">
    <source>
        <dbReference type="EMBL" id="MFD0926555.1"/>
    </source>
</evidence>
<feature type="region of interest" description="Disordered" evidence="5">
    <location>
        <begin position="152"/>
        <end position="175"/>
    </location>
</feature>
<dbReference type="InterPro" id="IPR050090">
    <property type="entry name" value="Tyrosine_recombinase_XerCD"/>
</dbReference>
<dbReference type="RefSeq" id="WP_253645577.1">
    <property type="nucleotide sequence ID" value="NZ_BAAAMO010000002.1"/>
</dbReference>
<dbReference type="InterPro" id="IPR010998">
    <property type="entry name" value="Integrase_recombinase_N"/>
</dbReference>
<dbReference type="Pfam" id="PF14659">
    <property type="entry name" value="Phage_int_SAM_3"/>
    <property type="match status" value="1"/>
</dbReference>
<feature type="region of interest" description="Disordered" evidence="5">
    <location>
        <begin position="215"/>
        <end position="235"/>
    </location>
</feature>
<sequence>MAWIKAYETAARQRGKPVKTYKVIWKEVERDAYGLPLPADPAKPEGRKRTRNRQESFPTREAAEARRDELNAARHTGTTAALADQRKAGDLPFGYHARELFSAMHGTVKPRTVEKAEGVYRRYLADAFGERAIATITAADVRHFRSAMLAPRPRRSYDTRSDSAAQPTNPDGTPQTVVLKHGTVKEAYDVLRRIFDVAVVDGAIKANPVHSVPLPRQSATARTSGQEAAADFAPQPLSGPQVAGVAHHIGTVQLQPAYALAVTFSAYTGLRAGELRGLEIGDVTLPRTPGAMGMVAVSRTKTRRGGQWAVGTPKSVRSTRVVPIDAWLADDLRAYLARHPLRLNPSAPLFPGRMTRAEAKAAGVRQSDLAAGLNGEAIANTYKWTEPMDTSNVARNYYAPAMAACGLPPARWHDLRHTFAVLSLSAGEHYMQVSKWLGHASYVTTLTVYADYISEAEGGKAAPLSRPLATVGGPARQVTALL</sequence>